<proteinExistence type="predicted"/>
<name>A0ABY6JIA0_9ENTR</name>
<keyword evidence="2" id="KW-1185">Reference proteome</keyword>
<dbReference type="Proteomes" id="UP001156318">
    <property type="component" value="Chromosome"/>
</dbReference>
<sequence length="144" mass="16525">MVGNGKPLKDIIFVIKHLTCAGHQERPVNQQIIHFDSQRDGECLLFHRGSAVLRRKRDHHVVAQIHSPAIIGLNSTAVTEPWQHYYLQATSPLTLERIGALYLHEVISKYNLWEPVCRILSWNINQLCLTTLRLSQSIAPESWK</sequence>
<reference evidence="1 2" key="1">
    <citation type="submission" date="2021-05" db="EMBL/GenBank/DDBJ databases">
        <title>Isolation, identification, and the growth promoting effects of Pantoea dispersa strain YSD J2 from the aboveground leaves of Cyperus esculentus L.Var. Sativus.</title>
        <authorList>
            <person name="Wang S."/>
            <person name="Tang X.M."/>
            <person name="Huang Y.N."/>
        </authorList>
    </citation>
    <scope>NUCLEOTIDE SEQUENCE [LARGE SCALE GENOMIC DNA]</scope>
    <source>
        <strain evidence="2">YSD YN2</strain>
    </source>
</reference>
<dbReference type="EMBL" id="CP074352">
    <property type="protein sequence ID" value="UYU32176.1"/>
    <property type="molecule type" value="Genomic_DNA"/>
</dbReference>
<accession>A0ABY6JIA0</accession>
<gene>
    <name evidence="1" type="ORF">KFZ77_01255</name>
</gene>
<evidence type="ECO:0000313" key="1">
    <source>
        <dbReference type="EMBL" id="UYU32176.1"/>
    </source>
</evidence>
<dbReference type="RefSeq" id="WP_264385243.1">
    <property type="nucleotide sequence ID" value="NZ_CP074352.1"/>
</dbReference>
<organism evidence="1 2">
    <name type="scientific">Siccibacter colletis</name>
    <dbReference type="NCBI Taxonomy" id="1505757"/>
    <lineage>
        <taxon>Bacteria</taxon>
        <taxon>Pseudomonadati</taxon>
        <taxon>Pseudomonadota</taxon>
        <taxon>Gammaproteobacteria</taxon>
        <taxon>Enterobacterales</taxon>
        <taxon>Enterobacteriaceae</taxon>
        <taxon>Siccibacter</taxon>
    </lineage>
</organism>
<protein>
    <submittedName>
        <fullName evidence="1">Uncharacterized protein</fullName>
    </submittedName>
</protein>
<evidence type="ECO:0000313" key="2">
    <source>
        <dbReference type="Proteomes" id="UP001156318"/>
    </source>
</evidence>